<dbReference type="EMBL" id="SRYJ01000023">
    <property type="protein sequence ID" value="TGY69932.1"/>
    <property type="molecule type" value="Genomic_DNA"/>
</dbReference>
<sequence length="338" mass="36005">MILVDNYFLAILCCVICCACWGSWANTQKMVAAKQWSFELFYWDLTVGLFLTALLGAVTLGSMGSEGRTFFQDLAVMDWSSIKYAFLGGVVWNFGNIFLTAAIAVAGMSVGFPIGGGLAWIGGIVFNYLLISLAGQTYQGNQFLLWSGVLVIIAAILICGKAYGKLSSGKASTPKKGVLLAVMAGIAIMFFYGLVVKSLDPQYVAGGTGTLTPYTGVFFFAVGILVSTPIFNTFAMKHPVEGKVVTMKDYFAGDAKTHLTGMLGGFIWMGGMVISFMGAGAANPAISYALSNAAPVVAMIWGVFVWKEFKDAPQGTHKLIAAMFALFIIGLISITLSN</sequence>
<keyword evidence="9" id="KW-1185">Reference proteome</keyword>
<gene>
    <name evidence="7" type="ORF">C802_04068</name>
    <name evidence="8" type="ORF">E5339_11235</name>
</gene>
<evidence type="ECO:0000256" key="2">
    <source>
        <dbReference type="ARBA" id="ARBA00006117"/>
    </source>
</evidence>
<reference evidence="8 10" key="2">
    <citation type="submission" date="2019-04" db="EMBL/GenBank/DDBJ databases">
        <title>Microbes associate with the intestines of laboratory mice.</title>
        <authorList>
            <person name="Navarre W."/>
            <person name="Wong E."/>
            <person name="Huang K."/>
            <person name="Tropini C."/>
            <person name="Ng K."/>
            <person name="Yu B."/>
        </authorList>
    </citation>
    <scope>NUCLEOTIDE SEQUENCE [LARGE SCALE GENOMIC DNA]</scope>
    <source>
        <strain evidence="8 10">NM22_B1</strain>
    </source>
</reference>
<evidence type="ECO:0000256" key="4">
    <source>
        <dbReference type="ARBA" id="ARBA00022989"/>
    </source>
</evidence>
<dbReference type="Proteomes" id="UP000310760">
    <property type="component" value="Unassembled WGS sequence"/>
</dbReference>
<dbReference type="RefSeq" id="WP_016278286.1">
    <property type="nucleotide sequence ID" value="NZ_CAJUNV010000009.1"/>
</dbReference>
<comment type="subcellular location">
    <subcellularLocation>
        <location evidence="1">Membrane</location>
        <topology evidence="1">Multi-pass membrane protein</topology>
    </subcellularLocation>
</comment>
<feature type="transmembrane region" description="Helical" evidence="6">
    <location>
        <begin position="6"/>
        <end position="24"/>
    </location>
</feature>
<evidence type="ECO:0000256" key="1">
    <source>
        <dbReference type="ARBA" id="ARBA00004141"/>
    </source>
</evidence>
<feature type="transmembrane region" description="Helical" evidence="6">
    <location>
        <begin position="143"/>
        <end position="164"/>
    </location>
</feature>
<feature type="transmembrane region" description="Helical" evidence="6">
    <location>
        <begin position="112"/>
        <end position="131"/>
    </location>
</feature>
<evidence type="ECO:0000313" key="7">
    <source>
        <dbReference type="EMBL" id="EOS09076.1"/>
    </source>
</evidence>
<keyword evidence="3 6" id="KW-0812">Transmembrane</keyword>
<feature type="transmembrane region" description="Helical" evidence="6">
    <location>
        <begin position="257"/>
        <end position="279"/>
    </location>
</feature>
<evidence type="ECO:0000256" key="5">
    <source>
        <dbReference type="ARBA" id="ARBA00023136"/>
    </source>
</evidence>
<dbReference type="Proteomes" id="UP000014200">
    <property type="component" value="Unassembled WGS sequence"/>
</dbReference>
<feature type="transmembrane region" description="Helical" evidence="6">
    <location>
        <begin position="84"/>
        <end position="105"/>
    </location>
</feature>
<dbReference type="Pfam" id="PF07168">
    <property type="entry name" value="Ureide_permease"/>
    <property type="match status" value="2"/>
</dbReference>
<keyword evidence="4 6" id="KW-1133">Transmembrane helix</keyword>
<feature type="transmembrane region" description="Helical" evidence="6">
    <location>
        <begin position="318"/>
        <end position="336"/>
    </location>
</feature>
<dbReference type="PANTHER" id="PTHR16119">
    <property type="entry name" value="TRANSMEMBRANE PROTEIN 144"/>
    <property type="match status" value="1"/>
</dbReference>
<evidence type="ECO:0000256" key="3">
    <source>
        <dbReference type="ARBA" id="ARBA00022692"/>
    </source>
</evidence>
<dbReference type="EMBL" id="ASSP01000025">
    <property type="protein sequence ID" value="EOS09076.1"/>
    <property type="molecule type" value="Genomic_DNA"/>
</dbReference>
<feature type="transmembrane region" description="Helical" evidence="6">
    <location>
        <begin position="176"/>
        <end position="196"/>
    </location>
</feature>
<dbReference type="HOGENOM" id="CLU_078158_0_0_10"/>
<accession>R9HZ28</accession>
<dbReference type="PATRIC" id="fig|1235788.3.peg.4167"/>
<dbReference type="GO" id="GO:0016020">
    <property type="term" value="C:membrane"/>
    <property type="evidence" value="ECO:0007669"/>
    <property type="project" value="UniProtKB-SubCell"/>
</dbReference>
<feature type="transmembrane region" description="Helical" evidence="6">
    <location>
        <begin position="45"/>
        <end position="64"/>
    </location>
</feature>
<evidence type="ECO:0000256" key="6">
    <source>
        <dbReference type="SAM" id="Phobius"/>
    </source>
</evidence>
<dbReference type="InterPro" id="IPR009834">
    <property type="entry name" value="Ureide_permease"/>
</dbReference>
<dbReference type="GeneID" id="82155403"/>
<evidence type="ECO:0000313" key="10">
    <source>
        <dbReference type="Proteomes" id="UP000310760"/>
    </source>
</evidence>
<dbReference type="GO" id="GO:0015144">
    <property type="term" value="F:carbohydrate transmembrane transporter activity"/>
    <property type="evidence" value="ECO:0007669"/>
    <property type="project" value="InterPro"/>
</dbReference>
<dbReference type="STRING" id="1235788.C802_04068"/>
<dbReference type="PANTHER" id="PTHR16119:SF17">
    <property type="entry name" value="TRANSMEMBRANE PROTEIN 144"/>
    <property type="match status" value="1"/>
</dbReference>
<comment type="caution">
    <text evidence="7">The sequence shown here is derived from an EMBL/GenBank/DDBJ whole genome shotgun (WGS) entry which is preliminary data.</text>
</comment>
<feature type="transmembrane region" description="Helical" evidence="6">
    <location>
        <begin position="285"/>
        <end position="306"/>
    </location>
</feature>
<organism evidence="7 9">
    <name type="scientific">Phocaeicola sartorii</name>
    <dbReference type="NCBI Taxonomy" id="671267"/>
    <lineage>
        <taxon>Bacteria</taxon>
        <taxon>Pseudomonadati</taxon>
        <taxon>Bacteroidota</taxon>
        <taxon>Bacteroidia</taxon>
        <taxon>Bacteroidales</taxon>
        <taxon>Bacteroidaceae</taxon>
        <taxon>Phocaeicola</taxon>
    </lineage>
</organism>
<dbReference type="OrthoDB" id="110585at2"/>
<keyword evidence="5 6" id="KW-0472">Membrane</keyword>
<evidence type="ECO:0000313" key="8">
    <source>
        <dbReference type="EMBL" id="TGY69932.1"/>
    </source>
</evidence>
<dbReference type="AlphaFoldDB" id="R9HZ28"/>
<comment type="similarity">
    <text evidence="2">Belongs to the GRP transporter (TC 2.A.7.5) family.</text>
</comment>
<reference evidence="7 9" key="1">
    <citation type="submission" date="2013-04" db="EMBL/GenBank/DDBJ databases">
        <title>The Genome Sequence of Bacteroides massiliensis dnLKV3.</title>
        <authorList>
            <consortium name="The Broad Institute Genomics Platform"/>
            <consortium name="The Broad Institute Genome Sequencing Center for Infectious Disease"/>
            <person name="Earl A."/>
            <person name="Xavier R."/>
            <person name="Kuhn K."/>
            <person name="Stappenbeck T."/>
            <person name="Walker B."/>
            <person name="Young S."/>
            <person name="Zeng Q."/>
            <person name="Gargeya S."/>
            <person name="Fitzgerald M."/>
            <person name="Haas B."/>
            <person name="Abouelleil A."/>
            <person name="Allen A.W."/>
            <person name="Alvarado L."/>
            <person name="Arachchi H.M."/>
            <person name="Berlin A.M."/>
            <person name="Chapman S.B."/>
            <person name="Gainer-Dewar J."/>
            <person name="Goldberg J."/>
            <person name="Griggs A."/>
            <person name="Gujja S."/>
            <person name="Hansen M."/>
            <person name="Howarth C."/>
            <person name="Imamovic A."/>
            <person name="Ireland A."/>
            <person name="Larimer J."/>
            <person name="McCowan C."/>
            <person name="Murphy C."/>
            <person name="Pearson M."/>
            <person name="Poon T.W."/>
            <person name="Priest M."/>
            <person name="Roberts A."/>
            <person name="Saif S."/>
            <person name="Shea T."/>
            <person name="Sisk P."/>
            <person name="Sykes S."/>
            <person name="Wortman J."/>
            <person name="Nusbaum C."/>
            <person name="Birren B."/>
        </authorList>
    </citation>
    <scope>NUCLEOTIDE SEQUENCE [LARGE SCALE GENOMIC DNA]</scope>
    <source>
        <strain evidence="9">dnLKV3</strain>
        <strain evidence="7">DnLKV3</strain>
    </source>
</reference>
<protein>
    <submittedName>
        <fullName evidence="7">Glucose uptake protein</fullName>
    </submittedName>
    <submittedName>
        <fullName evidence="8">Multidrug DMT transporter permease</fullName>
    </submittedName>
</protein>
<proteinExistence type="inferred from homology"/>
<evidence type="ECO:0000313" key="9">
    <source>
        <dbReference type="Proteomes" id="UP000014200"/>
    </source>
</evidence>
<dbReference type="InterPro" id="IPR010651">
    <property type="entry name" value="Sugar_transport"/>
</dbReference>
<name>R9HZ28_9BACT</name>